<dbReference type="EMBL" id="JBHSEN010000003">
    <property type="protein sequence ID" value="MFC4431031.1"/>
    <property type="molecule type" value="Genomic_DNA"/>
</dbReference>
<dbReference type="Proteomes" id="UP001595965">
    <property type="component" value="Unassembled WGS sequence"/>
</dbReference>
<keyword evidence="2" id="KW-1185">Reference proteome</keyword>
<proteinExistence type="predicted"/>
<evidence type="ECO:0000313" key="2">
    <source>
        <dbReference type="Proteomes" id="UP001595965"/>
    </source>
</evidence>
<gene>
    <name evidence="1" type="ORF">ACFO0K_15280</name>
</gene>
<name>A0ABV8Y1E1_9MICC</name>
<accession>A0ABV8Y1E1</accession>
<sequence length="57" mass="6202">MEITAVTETIPDDDTGAGDRGIDELTAEAESYEAGVATLRGRVPAGWRIMNLRRSEH</sequence>
<comment type="caution">
    <text evidence="1">The sequence shown here is derived from an EMBL/GenBank/DDBJ whole genome shotgun (WGS) entry which is preliminary data.</text>
</comment>
<protein>
    <submittedName>
        <fullName evidence="1">Uncharacterized protein</fullName>
    </submittedName>
</protein>
<organism evidence="1 2">
    <name type="scientific">Citricoccus alkalitolerans</name>
    <dbReference type="NCBI Taxonomy" id="246603"/>
    <lineage>
        <taxon>Bacteria</taxon>
        <taxon>Bacillati</taxon>
        <taxon>Actinomycetota</taxon>
        <taxon>Actinomycetes</taxon>
        <taxon>Micrococcales</taxon>
        <taxon>Micrococcaceae</taxon>
        <taxon>Citricoccus</taxon>
    </lineage>
</organism>
<dbReference type="RefSeq" id="WP_344231029.1">
    <property type="nucleotide sequence ID" value="NZ_BAAALH010000003.1"/>
</dbReference>
<reference evidence="2" key="1">
    <citation type="journal article" date="2019" name="Int. J. Syst. Evol. Microbiol.">
        <title>The Global Catalogue of Microorganisms (GCM) 10K type strain sequencing project: providing services to taxonomists for standard genome sequencing and annotation.</title>
        <authorList>
            <consortium name="The Broad Institute Genomics Platform"/>
            <consortium name="The Broad Institute Genome Sequencing Center for Infectious Disease"/>
            <person name="Wu L."/>
            <person name="Ma J."/>
        </authorList>
    </citation>
    <scope>NUCLEOTIDE SEQUENCE [LARGE SCALE GENOMIC DNA]</scope>
    <source>
        <strain evidence="2">CGMCC 1.12125</strain>
    </source>
</reference>
<evidence type="ECO:0000313" key="1">
    <source>
        <dbReference type="EMBL" id="MFC4431031.1"/>
    </source>
</evidence>